<proteinExistence type="predicted"/>
<dbReference type="EMBL" id="CM007384">
    <property type="protein sequence ID" value="ONK73043.1"/>
    <property type="molecule type" value="Genomic_DNA"/>
</dbReference>
<dbReference type="AlphaFoldDB" id="A0A5P1F5L1"/>
<accession>A0A5P1F5L1</accession>
<reference evidence="3" key="1">
    <citation type="journal article" date="2017" name="Nat. Commun.">
        <title>The asparagus genome sheds light on the origin and evolution of a young Y chromosome.</title>
        <authorList>
            <person name="Harkess A."/>
            <person name="Zhou J."/>
            <person name="Xu C."/>
            <person name="Bowers J.E."/>
            <person name="Van der Hulst R."/>
            <person name="Ayyampalayam S."/>
            <person name="Mercati F."/>
            <person name="Riccardi P."/>
            <person name="McKain M.R."/>
            <person name="Kakrana A."/>
            <person name="Tang H."/>
            <person name="Ray J."/>
            <person name="Groenendijk J."/>
            <person name="Arikit S."/>
            <person name="Mathioni S.M."/>
            <person name="Nakano M."/>
            <person name="Shan H."/>
            <person name="Telgmann-Rauber A."/>
            <person name="Kanno A."/>
            <person name="Yue Z."/>
            <person name="Chen H."/>
            <person name="Li W."/>
            <person name="Chen Y."/>
            <person name="Xu X."/>
            <person name="Zhang Y."/>
            <person name="Luo S."/>
            <person name="Chen H."/>
            <person name="Gao J."/>
            <person name="Mao Z."/>
            <person name="Pires J.C."/>
            <person name="Luo M."/>
            <person name="Kudrna D."/>
            <person name="Wing R.A."/>
            <person name="Meyers B.C."/>
            <person name="Yi K."/>
            <person name="Kong H."/>
            <person name="Lavrijsen P."/>
            <person name="Sunseri F."/>
            <person name="Falavigna A."/>
            <person name="Ye Y."/>
            <person name="Leebens-Mack J.H."/>
            <person name="Chen G."/>
        </authorList>
    </citation>
    <scope>NUCLEOTIDE SEQUENCE [LARGE SCALE GENOMIC DNA]</scope>
    <source>
        <strain evidence="3">cv. DH0086</strain>
    </source>
</reference>
<protein>
    <submittedName>
        <fullName evidence="2">Uncharacterized protein</fullName>
    </submittedName>
</protein>
<name>A0A5P1F5L1_ASPOF</name>
<evidence type="ECO:0000256" key="1">
    <source>
        <dbReference type="SAM" id="MobiDB-lite"/>
    </source>
</evidence>
<dbReference type="Proteomes" id="UP000243459">
    <property type="component" value="Chromosome 4"/>
</dbReference>
<evidence type="ECO:0000313" key="3">
    <source>
        <dbReference type="Proteomes" id="UP000243459"/>
    </source>
</evidence>
<feature type="region of interest" description="Disordered" evidence="1">
    <location>
        <begin position="1"/>
        <end position="26"/>
    </location>
</feature>
<dbReference type="Gramene" id="ONK73043">
    <property type="protein sequence ID" value="ONK73043"/>
    <property type="gene ID" value="A4U43_C04F26550"/>
</dbReference>
<sequence length="68" mass="7331">MDNSVSQTLPILREQSGMQAKSREDGLQAKAWQDKLPLIDLYCQGKCCSLAMGVGVSGCMTLPNRLGS</sequence>
<evidence type="ECO:0000313" key="2">
    <source>
        <dbReference type="EMBL" id="ONK73043.1"/>
    </source>
</evidence>
<gene>
    <name evidence="2" type="ORF">A4U43_C04F26550</name>
</gene>
<organism evidence="2 3">
    <name type="scientific">Asparagus officinalis</name>
    <name type="common">Garden asparagus</name>
    <dbReference type="NCBI Taxonomy" id="4686"/>
    <lineage>
        <taxon>Eukaryota</taxon>
        <taxon>Viridiplantae</taxon>
        <taxon>Streptophyta</taxon>
        <taxon>Embryophyta</taxon>
        <taxon>Tracheophyta</taxon>
        <taxon>Spermatophyta</taxon>
        <taxon>Magnoliopsida</taxon>
        <taxon>Liliopsida</taxon>
        <taxon>Asparagales</taxon>
        <taxon>Asparagaceae</taxon>
        <taxon>Asparagoideae</taxon>
        <taxon>Asparagus</taxon>
    </lineage>
</organism>
<keyword evidence="3" id="KW-1185">Reference proteome</keyword>